<dbReference type="GO" id="GO:0003677">
    <property type="term" value="F:DNA binding"/>
    <property type="evidence" value="ECO:0007669"/>
    <property type="project" value="UniProtKB-KW"/>
</dbReference>
<evidence type="ECO:0000259" key="5">
    <source>
        <dbReference type="PROSITE" id="PS50931"/>
    </source>
</evidence>
<organism evidence="6 7">
    <name type="scientific">Nonomuraea dietziae</name>
    <dbReference type="NCBI Taxonomy" id="65515"/>
    <lineage>
        <taxon>Bacteria</taxon>
        <taxon>Bacillati</taxon>
        <taxon>Actinomycetota</taxon>
        <taxon>Actinomycetes</taxon>
        <taxon>Streptosporangiales</taxon>
        <taxon>Streptosporangiaceae</taxon>
        <taxon>Nonomuraea</taxon>
    </lineage>
</organism>
<feature type="domain" description="HTH lysR-type" evidence="5">
    <location>
        <begin position="2"/>
        <end position="59"/>
    </location>
</feature>
<reference evidence="6 7" key="1">
    <citation type="submission" date="2020-08" db="EMBL/GenBank/DDBJ databases">
        <title>Sequencing the genomes of 1000 actinobacteria strains.</title>
        <authorList>
            <person name="Klenk H.-P."/>
        </authorList>
    </citation>
    <scope>NUCLEOTIDE SEQUENCE [LARGE SCALE GENOMIC DNA]</scope>
    <source>
        <strain evidence="6 7">DSM 44320</strain>
    </source>
</reference>
<dbReference type="AlphaFoldDB" id="A0A7W5VJU6"/>
<dbReference type="Pfam" id="PF00126">
    <property type="entry name" value="HTH_1"/>
    <property type="match status" value="1"/>
</dbReference>
<dbReference type="PANTHER" id="PTHR30346:SF0">
    <property type="entry name" value="HCA OPERON TRANSCRIPTIONAL ACTIVATOR HCAR"/>
    <property type="match status" value="1"/>
</dbReference>
<dbReference type="InterPro" id="IPR000847">
    <property type="entry name" value="LysR_HTH_N"/>
</dbReference>
<keyword evidence="2" id="KW-0805">Transcription regulation</keyword>
<gene>
    <name evidence="6" type="ORF">FHR33_008575</name>
</gene>
<dbReference type="Proteomes" id="UP000579945">
    <property type="component" value="Unassembled WGS sequence"/>
</dbReference>
<evidence type="ECO:0000256" key="2">
    <source>
        <dbReference type="ARBA" id="ARBA00023015"/>
    </source>
</evidence>
<evidence type="ECO:0000256" key="1">
    <source>
        <dbReference type="ARBA" id="ARBA00009437"/>
    </source>
</evidence>
<dbReference type="InterPro" id="IPR036390">
    <property type="entry name" value="WH_DNA-bd_sf"/>
</dbReference>
<dbReference type="SUPFAM" id="SSF53850">
    <property type="entry name" value="Periplasmic binding protein-like II"/>
    <property type="match status" value="1"/>
</dbReference>
<dbReference type="Gene3D" id="3.40.190.10">
    <property type="entry name" value="Periplasmic binding protein-like II"/>
    <property type="match status" value="2"/>
</dbReference>
<dbReference type="InterPro" id="IPR036388">
    <property type="entry name" value="WH-like_DNA-bd_sf"/>
</dbReference>
<evidence type="ECO:0000313" key="7">
    <source>
        <dbReference type="Proteomes" id="UP000579945"/>
    </source>
</evidence>
<keyword evidence="3 6" id="KW-0238">DNA-binding</keyword>
<dbReference type="GO" id="GO:0003700">
    <property type="term" value="F:DNA-binding transcription factor activity"/>
    <property type="evidence" value="ECO:0007669"/>
    <property type="project" value="InterPro"/>
</dbReference>
<dbReference type="Gene3D" id="1.10.10.10">
    <property type="entry name" value="Winged helix-like DNA-binding domain superfamily/Winged helix DNA-binding domain"/>
    <property type="match status" value="1"/>
</dbReference>
<dbReference type="Pfam" id="PF03466">
    <property type="entry name" value="LysR_substrate"/>
    <property type="match status" value="1"/>
</dbReference>
<accession>A0A7W5VJU6</accession>
<keyword evidence="4" id="KW-0804">Transcription</keyword>
<dbReference type="GO" id="GO:0032993">
    <property type="term" value="C:protein-DNA complex"/>
    <property type="evidence" value="ECO:0007669"/>
    <property type="project" value="TreeGrafter"/>
</dbReference>
<comment type="similarity">
    <text evidence="1">Belongs to the LysR transcriptional regulatory family.</text>
</comment>
<evidence type="ECO:0000256" key="3">
    <source>
        <dbReference type="ARBA" id="ARBA00023125"/>
    </source>
</evidence>
<proteinExistence type="inferred from homology"/>
<dbReference type="InterPro" id="IPR005119">
    <property type="entry name" value="LysR_subst-bd"/>
</dbReference>
<name>A0A7W5VJU6_9ACTN</name>
<sequence length="297" mass="33230">MMELRDIEIFLTLAEELHFTRTADRLRVSPARISQAIRKQERAVGAKLFERTSRSVRLTAIGERLYDDLRPAFRELREGMQRAKLAAQGGSEALRVGMLPGNAYDLRPYWEAFRVRHPQWTLRIRHNPFIGPFAPLRNGDVDVLVSWLPVEEPDLTVGPVVFTEPRVLLAALGHELSEHASVSIEALGDFGVLGPSAPLPDYWEDAFIPFQTPSGRPVARGPAVQQMDDILTIVGTGESVHHLGAHATRYFTRPGIKFLPIRDAPSLRWGLVWRSDAESAQIRALAQVIRDLGPADL</sequence>
<evidence type="ECO:0000256" key="4">
    <source>
        <dbReference type="ARBA" id="ARBA00023163"/>
    </source>
</evidence>
<keyword evidence="7" id="KW-1185">Reference proteome</keyword>
<dbReference type="EMBL" id="JACIBV010000001">
    <property type="protein sequence ID" value="MBB3732715.1"/>
    <property type="molecule type" value="Genomic_DNA"/>
</dbReference>
<evidence type="ECO:0000313" key="6">
    <source>
        <dbReference type="EMBL" id="MBB3732715.1"/>
    </source>
</evidence>
<dbReference type="SUPFAM" id="SSF46785">
    <property type="entry name" value="Winged helix' DNA-binding domain"/>
    <property type="match status" value="1"/>
</dbReference>
<dbReference type="PANTHER" id="PTHR30346">
    <property type="entry name" value="TRANSCRIPTIONAL DUAL REGULATOR HCAR-RELATED"/>
    <property type="match status" value="1"/>
</dbReference>
<protein>
    <submittedName>
        <fullName evidence="6">DNA-binding transcriptional LysR family regulator</fullName>
    </submittedName>
</protein>
<comment type="caution">
    <text evidence="6">The sequence shown here is derived from an EMBL/GenBank/DDBJ whole genome shotgun (WGS) entry which is preliminary data.</text>
</comment>
<dbReference type="PROSITE" id="PS50931">
    <property type="entry name" value="HTH_LYSR"/>
    <property type="match status" value="1"/>
</dbReference>
<dbReference type="FunFam" id="1.10.10.10:FF:000001">
    <property type="entry name" value="LysR family transcriptional regulator"/>
    <property type="match status" value="1"/>
</dbReference>